<dbReference type="Gene3D" id="3.40.640.10">
    <property type="entry name" value="Type I PLP-dependent aspartate aminotransferase-like (Major domain)"/>
    <property type="match status" value="1"/>
</dbReference>
<dbReference type="FunFam" id="3.40.640.10:FF:000099">
    <property type="entry name" value="LL-diaminopimelate aminotransferase, chloroplastic"/>
    <property type="match status" value="1"/>
</dbReference>
<feature type="binding site" evidence="9">
    <location>
        <position position="186"/>
    </location>
    <ligand>
        <name>pyridoxal 5'-phosphate</name>
        <dbReference type="ChEBI" id="CHEBI:597326"/>
    </ligand>
</feature>
<feature type="binding site" evidence="9">
    <location>
        <begin position="107"/>
        <end position="108"/>
    </location>
    <ligand>
        <name>pyridoxal 5'-phosphate</name>
        <dbReference type="ChEBI" id="CHEBI:597326"/>
    </ligand>
</feature>
<evidence type="ECO:0000256" key="3">
    <source>
        <dbReference type="ARBA" id="ARBA00013138"/>
    </source>
</evidence>
<evidence type="ECO:0000256" key="7">
    <source>
        <dbReference type="ARBA" id="ARBA00022898"/>
    </source>
</evidence>
<keyword evidence="5 9" id="KW-0032">Aminotransferase</keyword>
<feature type="binding site" evidence="9">
    <location>
        <position position="217"/>
    </location>
    <ligand>
        <name>pyridoxal 5'-phosphate</name>
        <dbReference type="ChEBI" id="CHEBI:597326"/>
    </ligand>
</feature>
<dbReference type="InterPro" id="IPR015421">
    <property type="entry name" value="PyrdxlP-dep_Trfase_major"/>
</dbReference>
<feature type="binding site" evidence="9">
    <location>
        <begin position="245"/>
        <end position="247"/>
    </location>
    <ligand>
        <name>pyridoxal 5'-phosphate</name>
        <dbReference type="ChEBI" id="CHEBI:597326"/>
    </ligand>
</feature>
<feature type="binding site" evidence="9">
    <location>
        <position position="256"/>
    </location>
    <ligand>
        <name>pyridoxal 5'-phosphate</name>
        <dbReference type="ChEBI" id="CHEBI:597326"/>
    </ligand>
</feature>
<comment type="function">
    <text evidence="9">Involved in the synthesis of meso-diaminopimelate (m-DAP or DL-DAP), required for both lysine and peptidoglycan biosynthesis. Catalyzes the direct conversion of tetrahydrodipicolinate to LL-diaminopimelate.</text>
</comment>
<feature type="binding site" evidence="9">
    <location>
        <position position="286"/>
    </location>
    <ligand>
        <name>pyridoxal 5'-phosphate</name>
        <dbReference type="ChEBI" id="CHEBI:597326"/>
    </ligand>
</feature>
<feature type="binding site" evidence="9">
    <location>
        <position position="14"/>
    </location>
    <ligand>
        <name>substrate</name>
    </ligand>
</feature>
<keyword evidence="7 9" id="KW-0663">Pyridoxal phosphate</keyword>
<evidence type="ECO:0000256" key="1">
    <source>
        <dbReference type="ARBA" id="ARBA00001933"/>
    </source>
</evidence>
<accession>A0A1T4K2T3</accession>
<organism evidence="11 12">
    <name type="scientific">Eubacterium coprostanoligenes</name>
    <dbReference type="NCBI Taxonomy" id="290054"/>
    <lineage>
        <taxon>Bacteria</taxon>
        <taxon>Bacillati</taxon>
        <taxon>Bacillota</taxon>
        <taxon>Clostridia</taxon>
        <taxon>Eubacteriales</taxon>
        <taxon>Eubacteriaceae</taxon>
        <taxon>Eubacterium</taxon>
    </lineage>
</organism>
<dbReference type="InterPro" id="IPR015424">
    <property type="entry name" value="PyrdxlP-dep_Trfase"/>
</dbReference>
<dbReference type="AlphaFoldDB" id="A0A1T4K2T3"/>
<dbReference type="CDD" id="cd00609">
    <property type="entry name" value="AAT_like"/>
    <property type="match status" value="1"/>
</dbReference>
<keyword evidence="6 9" id="KW-0808">Transferase</keyword>
<dbReference type="GO" id="GO:0030170">
    <property type="term" value="F:pyridoxal phosphate binding"/>
    <property type="evidence" value="ECO:0007669"/>
    <property type="project" value="UniProtKB-UniRule"/>
</dbReference>
<feature type="binding site" evidence="9">
    <location>
        <position position="131"/>
    </location>
    <ligand>
        <name>substrate</name>
    </ligand>
</feature>
<feature type="modified residue" description="N6-(pyridoxal phosphate)lysine" evidence="9">
    <location>
        <position position="248"/>
    </location>
</feature>
<evidence type="ECO:0000313" key="12">
    <source>
        <dbReference type="Proteomes" id="UP000190657"/>
    </source>
</evidence>
<feature type="binding site" evidence="9">
    <location>
        <position position="108"/>
    </location>
    <ligand>
        <name>substrate</name>
    </ligand>
</feature>
<evidence type="ECO:0000256" key="5">
    <source>
        <dbReference type="ARBA" id="ARBA00022576"/>
    </source>
</evidence>
<feature type="binding site" evidence="9">
    <location>
        <position position="131"/>
    </location>
    <ligand>
        <name>pyridoxal 5'-phosphate</name>
        <dbReference type="ChEBI" id="CHEBI:597326"/>
    </ligand>
</feature>
<evidence type="ECO:0000256" key="4">
    <source>
        <dbReference type="ARBA" id="ARBA00018052"/>
    </source>
</evidence>
<evidence type="ECO:0000256" key="8">
    <source>
        <dbReference type="ARBA" id="ARBA00051934"/>
    </source>
</evidence>
<comment type="subunit">
    <text evidence="9">Homodimer.</text>
</comment>
<dbReference type="SUPFAM" id="SSF53383">
    <property type="entry name" value="PLP-dependent transferases"/>
    <property type="match status" value="1"/>
</dbReference>
<name>A0A1T4K2T3_9FIRM</name>
<keyword evidence="12" id="KW-1185">Reference proteome</keyword>
<evidence type="ECO:0000256" key="6">
    <source>
        <dbReference type="ARBA" id="ARBA00022679"/>
    </source>
</evidence>
<dbReference type="STRING" id="290054.SAMN02745114_00268"/>
<dbReference type="UniPathway" id="UPA00034">
    <property type="reaction ID" value="UER00466"/>
</dbReference>
<dbReference type="OrthoDB" id="9813612at2"/>
<reference evidence="11 12" key="1">
    <citation type="submission" date="2017-02" db="EMBL/GenBank/DDBJ databases">
        <authorList>
            <person name="Peterson S.W."/>
        </authorList>
    </citation>
    <scope>NUCLEOTIDE SEQUENCE [LARGE SCALE GENOMIC DNA]</scope>
    <source>
        <strain evidence="11 12">ATCC 51222</strain>
    </source>
</reference>
<dbReference type="Proteomes" id="UP000190657">
    <property type="component" value="Unassembled WGS sequence"/>
</dbReference>
<dbReference type="RefSeq" id="WP_078767769.1">
    <property type="nucleotide sequence ID" value="NZ_FUWW01000002.1"/>
</dbReference>
<dbReference type="HAMAP" id="MF_01642">
    <property type="entry name" value="DapL_aminotrans_1"/>
    <property type="match status" value="1"/>
</dbReference>
<comment type="cofactor">
    <cofactor evidence="1 9">
        <name>pyridoxal 5'-phosphate</name>
        <dbReference type="ChEBI" id="CHEBI:597326"/>
    </cofactor>
</comment>
<feature type="binding site" evidence="9">
    <location>
        <position position="71"/>
    </location>
    <ligand>
        <name>pyridoxal 5'-phosphate</name>
        <dbReference type="ChEBI" id="CHEBI:597326"/>
    </ligand>
</feature>
<dbReference type="Pfam" id="PF00155">
    <property type="entry name" value="Aminotran_1_2"/>
    <property type="match status" value="1"/>
</dbReference>
<dbReference type="EC" id="2.6.1.83" evidence="3 9"/>
<comment type="catalytic activity">
    <reaction evidence="8 9">
        <text>(2S,6S)-2,6-diaminopimelate + 2-oxoglutarate = (S)-2,3,4,5-tetrahydrodipicolinate + L-glutamate + H2O + H(+)</text>
        <dbReference type="Rhea" id="RHEA:23988"/>
        <dbReference type="ChEBI" id="CHEBI:15377"/>
        <dbReference type="ChEBI" id="CHEBI:15378"/>
        <dbReference type="ChEBI" id="CHEBI:16810"/>
        <dbReference type="ChEBI" id="CHEBI:16845"/>
        <dbReference type="ChEBI" id="CHEBI:29985"/>
        <dbReference type="ChEBI" id="CHEBI:57609"/>
        <dbReference type="EC" id="2.6.1.83"/>
    </reaction>
</comment>
<dbReference type="Gene3D" id="3.90.1150.10">
    <property type="entry name" value="Aspartate Aminotransferase, domain 1"/>
    <property type="match status" value="1"/>
</dbReference>
<evidence type="ECO:0000256" key="9">
    <source>
        <dbReference type="HAMAP-Rule" id="MF_01642"/>
    </source>
</evidence>
<dbReference type="GO" id="GO:0033362">
    <property type="term" value="P:lysine biosynthetic process via diaminopimelate, diaminopimelate-aminotransferase pathway"/>
    <property type="evidence" value="ECO:0007669"/>
    <property type="project" value="UniProtKB-UniRule"/>
</dbReference>
<dbReference type="InterPro" id="IPR019942">
    <property type="entry name" value="DapL/ALD1"/>
</dbReference>
<dbReference type="PANTHER" id="PTHR43144">
    <property type="entry name" value="AMINOTRANSFERASE"/>
    <property type="match status" value="1"/>
</dbReference>
<proteinExistence type="inferred from homology"/>
<dbReference type="InterPro" id="IPR015422">
    <property type="entry name" value="PyrdxlP-dep_Trfase_small"/>
</dbReference>
<dbReference type="GO" id="GO:0010285">
    <property type="term" value="F:L,L-diaminopimelate aminotransferase activity"/>
    <property type="evidence" value="ECO:0007669"/>
    <property type="project" value="UniProtKB-UniRule"/>
</dbReference>
<comment type="similarity">
    <text evidence="9">Belongs to the class-I pyridoxal-phosphate-dependent aminotransferase family. LL-diaminopimelate aminotransferase subfamily.</text>
</comment>
<evidence type="ECO:0000256" key="2">
    <source>
        <dbReference type="ARBA" id="ARBA00004982"/>
    </source>
</evidence>
<feature type="domain" description="Aminotransferase class I/classII large" evidence="10">
    <location>
        <begin position="34"/>
        <end position="399"/>
    </location>
</feature>
<protein>
    <recommendedName>
        <fullName evidence="4 9">LL-diaminopimelate aminotransferase</fullName>
        <shortName evidence="9">DAP-AT</shortName>
        <shortName evidence="9">DAP-aminotransferase</shortName>
        <shortName evidence="9">LL-DAP-aminotransferase</shortName>
        <ecNumber evidence="3 9">2.6.1.83</ecNumber>
    </recommendedName>
</protein>
<dbReference type="EMBL" id="FUWW01000002">
    <property type="protein sequence ID" value="SJZ36762.1"/>
    <property type="molecule type" value="Genomic_DNA"/>
</dbReference>
<feature type="binding site" evidence="9">
    <location>
        <position position="186"/>
    </location>
    <ligand>
        <name>substrate</name>
    </ligand>
</feature>
<dbReference type="InterPro" id="IPR004839">
    <property type="entry name" value="Aminotransferase_I/II_large"/>
</dbReference>
<feature type="binding site" evidence="9">
    <location>
        <position position="286"/>
    </location>
    <ligand>
        <name>substrate</name>
    </ligand>
</feature>
<gene>
    <name evidence="9" type="primary">dapL</name>
    <name evidence="11" type="ORF">SAMN02745114_00268</name>
</gene>
<sequence>MKINDNFLKIESSYLFSTVAKKQRAYQAAHPEADVIRLSIGDVTRPLAPAVIDAMHKAVDEMACEATFRGYPPEYGYDFILEAIQKNDYTDRGIDIAKDEIFLSDGAKSDCGNIGDIFSVDNKVAICDPVYPVYIDTNIMAGRSGDKDENGLWSNIIYMPCTAENNFTPDLPSEVPDVIYLCFPNNPTGMVATKEQLKKWVDYALEHKSLILFDSAYESFVVEEGIPKSIYEIEGAKKCAIELRSFSKTAGFTGMRCGYTVVPKELEFEGTSLNPLWARRQATKFNGVSYITQRAAEAIYSEEGKKQIKETLAYYQNNAKIIFEGLKDAGFECYGGVNSPYVWLRVPQGYTSWEFFDELLEKCQVVGTPGSGFGPAGEGYFRLTAFGSTEKTIEAIERIKSVYKK</sequence>
<evidence type="ECO:0000259" key="10">
    <source>
        <dbReference type="Pfam" id="PF00155"/>
    </source>
</evidence>
<evidence type="ECO:0000313" key="11">
    <source>
        <dbReference type="EMBL" id="SJZ36762.1"/>
    </source>
</evidence>
<feature type="binding site" evidence="9">
    <location>
        <position position="382"/>
    </location>
    <ligand>
        <name>substrate</name>
    </ligand>
</feature>
<dbReference type="NCBIfam" id="TIGR03542">
    <property type="entry name" value="DAPAT_plant"/>
    <property type="match status" value="1"/>
</dbReference>
<feature type="binding site" evidence="9">
    <location>
        <position position="41"/>
    </location>
    <ligand>
        <name>substrate</name>
    </ligand>
</feature>
<comment type="pathway">
    <text evidence="2 9">Amino-acid biosynthesis; L-lysine biosynthesis via DAP pathway; LL-2,6-diaminopimelate from (S)-tetrahydrodipicolinate (aminotransferase route): step 1/1.</text>
</comment>